<dbReference type="RefSeq" id="WP_123934783.1">
    <property type="nucleotide sequence ID" value="NZ_CP033897.1"/>
</dbReference>
<organism evidence="2 3">
    <name type="scientific">Corynebacterium gerontici</name>
    <dbReference type="NCBI Taxonomy" id="2079234"/>
    <lineage>
        <taxon>Bacteria</taxon>
        <taxon>Bacillati</taxon>
        <taxon>Actinomycetota</taxon>
        <taxon>Actinomycetes</taxon>
        <taxon>Mycobacteriales</taxon>
        <taxon>Corynebacteriaceae</taxon>
        <taxon>Corynebacterium</taxon>
    </lineage>
</organism>
<dbReference type="OrthoDB" id="5125216at2"/>
<protein>
    <submittedName>
        <fullName evidence="2">Uncharacterized protein</fullName>
    </submittedName>
</protein>
<keyword evidence="3" id="KW-1185">Reference proteome</keyword>
<gene>
    <name evidence="2" type="ORF">CGERO_07830</name>
</gene>
<name>A0A3G6J2D0_9CORY</name>
<proteinExistence type="predicted"/>
<reference evidence="2 3" key="1">
    <citation type="submission" date="2018-11" db="EMBL/GenBank/DDBJ databases">
        <authorList>
            <person name="Kleinhagauer T."/>
            <person name="Glaeser S.P."/>
            <person name="Spergser J."/>
            <person name="Ruckert C."/>
            <person name="Kaempfer P."/>
            <person name="Busse H.-J."/>
        </authorList>
    </citation>
    <scope>NUCLEOTIDE SEQUENCE [LARGE SCALE GENOMIC DNA]</scope>
    <source>
        <strain evidence="2 3">W8</strain>
    </source>
</reference>
<evidence type="ECO:0000256" key="1">
    <source>
        <dbReference type="SAM" id="MobiDB-lite"/>
    </source>
</evidence>
<feature type="compositionally biased region" description="Basic and acidic residues" evidence="1">
    <location>
        <begin position="56"/>
        <end position="80"/>
    </location>
</feature>
<evidence type="ECO:0000313" key="2">
    <source>
        <dbReference type="EMBL" id="AZA11863.1"/>
    </source>
</evidence>
<dbReference type="Proteomes" id="UP000271587">
    <property type="component" value="Chromosome"/>
</dbReference>
<dbReference type="AlphaFoldDB" id="A0A3G6J2D0"/>
<feature type="region of interest" description="Disordered" evidence="1">
    <location>
        <begin position="54"/>
        <end position="80"/>
    </location>
</feature>
<dbReference type="EMBL" id="CP033897">
    <property type="protein sequence ID" value="AZA11863.1"/>
    <property type="molecule type" value="Genomic_DNA"/>
</dbReference>
<dbReference type="KEGG" id="cgk:CGERO_07830"/>
<evidence type="ECO:0000313" key="3">
    <source>
        <dbReference type="Proteomes" id="UP000271587"/>
    </source>
</evidence>
<accession>A0A3G6J2D0</accession>
<sequence length="80" mass="8861">MIQFVVGATAGYVFGTKAGRKRYEQIKKATNAAVNSPVTKKAVSMTRKTIANKLDPQPRMKEVKNVRTEDGSQILEPDHD</sequence>